<comment type="caution">
    <text evidence="2">The sequence shown here is derived from an EMBL/GenBank/DDBJ whole genome shotgun (WGS) entry which is preliminary data.</text>
</comment>
<evidence type="ECO:0000313" key="3">
    <source>
        <dbReference type="Proteomes" id="UP000233248"/>
    </source>
</evidence>
<reference evidence="2 3" key="1">
    <citation type="submission" date="2017-09" db="EMBL/GenBank/DDBJ databases">
        <title>Genomics of the genus Arcobacter.</title>
        <authorList>
            <person name="Perez-Cataluna A."/>
            <person name="Figueras M.J."/>
            <person name="Salas-Masso N."/>
        </authorList>
    </citation>
    <scope>NUCLEOTIDE SEQUENCE [LARGE SCALE GENOMIC DNA]</scope>
    <source>
        <strain evidence="2 3">DSM 18005</strain>
    </source>
</reference>
<proteinExistence type="predicted"/>
<dbReference type="Proteomes" id="UP000233248">
    <property type="component" value="Unassembled WGS sequence"/>
</dbReference>
<dbReference type="RefSeq" id="WP_165777370.1">
    <property type="nucleotide sequence ID" value="NZ_NXIF01000076.1"/>
</dbReference>
<evidence type="ECO:0000259" key="1">
    <source>
        <dbReference type="Pfam" id="PF26337"/>
    </source>
</evidence>
<dbReference type="EMBL" id="NXIF01000076">
    <property type="protein sequence ID" value="PKI79696.1"/>
    <property type="molecule type" value="Genomic_DNA"/>
</dbReference>
<keyword evidence="3" id="KW-1185">Reference proteome</keyword>
<accession>A0A2N1IZH2</accession>
<dbReference type="Gene3D" id="3.40.50.2000">
    <property type="entry name" value="Glycogen Phosphorylase B"/>
    <property type="match status" value="1"/>
</dbReference>
<sequence>MKNKHLILIPPNGRFKKQDFSLFRIIKWLKNFENIKISLIYIEDGNINKNLKDFINIYKVKDEEEIFNIIKLLDYDFIFHRSWMGAYYFAAKLVKTFDNVLINIKDWNFAEKEIYEYLFQNNKDYESIEYIFKNCDNILSHFTKEQAKLWAKEYNTNKNKFKFFPEYCNKKSFNNKPKIKYSKNVKLVYAGKIPSSCLAEDYFPGKAHLRSIKKLTKQKINIDFVLPPDVYEDFTTSKKLYLDFIYENKMNKRFNLKKGKILNSQILNKYHFGFFELEASGINHELYKYAITSKFAFYLECGIPILINEKFHSIAKIVKKYNLGIIFNNNDLE</sequence>
<feature type="domain" description="Glucosyltransferase 3-like C-terminal" evidence="1">
    <location>
        <begin position="258"/>
        <end position="328"/>
    </location>
</feature>
<name>A0A2N1IZH2_9BACT</name>
<feature type="non-terminal residue" evidence="2">
    <location>
        <position position="333"/>
    </location>
</feature>
<evidence type="ECO:0000313" key="2">
    <source>
        <dbReference type="EMBL" id="PKI79696.1"/>
    </source>
</evidence>
<organism evidence="2 3">
    <name type="scientific">Malaciobacter halophilus</name>
    <dbReference type="NCBI Taxonomy" id="197482"/>
    <lineage>
        <taxon>Bacteria</taxon>
        <taxon>Pseudomonadati</taxon>
        <taxon>Campylobacterota</taxon>
        <taxon>Epsilonproteobacteria</taxon>
        <taxon>Campylobacterales</taxon>
        <taxon>Arcobacteraceae</taxon>
        <taxon>Malaciobacter</taxon>
    </lineage>
</organism>
<dbReference type="Pfam" id="PF26337">
    <property type="entry name" value="Gtf3_C"/>
    <property type="match status" value="1"/>
</dbReference>
<dbReference type="AlphaFoldDB" id="A0A2N1IZH2"/>
<gene>
    <name evidence="2" type="ORF">CP960_13115</name>
</gene>
<protein>
    <recommendedName>
        <fullName evidence="1">Glucosyltransferase 3-like C-terminal domain-containing protein</fullName>
    </recommendedName>
</protein>
<dbReference type="InterPro" id="IPR058592">
    <property type="entry name" value="Gtf3_C"/>
</dbReference>